<keyword evidence="2" id="KW-1185">Reference proteome</keyword>
<evidence type="ECO:0000313" key="2">
    <source>
        <dbReference type="Proteomes" id="UP000306229"/>
    </source>
</evidence>
<dbReference type="KEGG" id="fbe:FF125_18215"/>
<sequence length="135" mass="15227">MLFSFKNYAQSITGKVLDKENTALEYVAVALLNPQDSVLVSYTTTNKYGDFELNNLDTGSYIFQLNFVGFDVYQKKITFQEQDISFGSIILGDTTNTLDEVVLQAIIPITIKKDTISYNTKAFKIRIEDSAEDLL</sequence>
<dbReference type="Proteomes" id="UP000306229">
    <property type="component" value="Chromosome"/>
</dbReference>
<dbReference type="OrthoDB" id="603275at2"/>
<reference evidence="1 2" key="1">
    <citation type="submission" date="2019-05" db="EMBL/GenBank/DDBJ databases">
        <title>Algicella ahnfeltiae gen. nov., sp. nov., a novel marine bacterium of the family Flavobacteriaceae isolated from a red alga.</title>
        <authorList>
            <person name="Nedashkovskaya O.I."/>
            <person name="Kukhlevskiy A.D."/>
            <person name="Kim S.-G."/>
            <person name="Zhukova N.V."/>
            <person name="Mikhailov V.V."/>
        </authorList>
    </citation>
    <scope>NUCLEOTIDE SEQUENCE [LARGE SCALE GENOMIC DNA]</scope>
    <source>
        <strain evidence="1 2">10Alg115</strain>
    </source>
</reference>
<organism evidence="1 2">
    <name type="scientific">Aureibaculum algae</name>
    <dbReference type="NCBI Taxonomy" id="2584122"/>
    <lineage>
        <taxon>Bacteria</taxon>
        <taxon>Pseudomonadati</taxon>
        <taxon>Bacteroidota</taxon>
        <taxon>Flavobacteriia</taxon>
        <taxon>Flavobacteriales</taxon>
        <taxon>Flavobacteriaceae</taxon>
        <taxon>Aureibaculum</taxon>
    </lineage>
</organism>
<keyword evidence="1" id="KW-0645">Protease</keyword>
<evidence type="ECO:0000313" key="1">
    <source>
        <dbReference type="EMBL" id="QCX40288.1"/>
    </source>
</evidence>
<dbReference type="InterPro" id="IPR008969">
    <property type="entry name" value="CarboxyPept-like_regulatory"/>
</dbReference>
<name>A0A5B7TVL2_9FLAO</name>
<accession>A0A5B7TVL2</accession>
<keyword evidence="1" id="KW-0121">Carboxypeptidase</keyword>
<dbReference type="RefSeq" id="WP_138951175.1">
    <property type="nucleotide sequence ID" value="NZ_CP040749.1"/>
</dbReference>
<dbReference type="SUPFAM" id="SSF49464">
    <property type="entry name" value="Carboxypeptidase regulatory domain-like"/>
    <property type="match status" value="1"/>
</dbReference>
<dbReference type="InterPro" id="IPR013783">
    <property type="entry name" value="Ig-like_fold"/>
</dbReference>
<keyword evidence="1" id="KW-0378">Hydrolase</keyword>
<proteinExistence type="predicted"/>
<gene>
    <name evidence="1" type="ORF">FF125_18215</name>
</gene>
<dbReference type="Gene3D" id="2.60.40.10">
    <property type="entry name" value="Immunoglobulins"/>
    <property type="match status" value="1"/>
</dbReference>
<dbReference type="GO" id="GO:0004180">
    <property type="term" value="F:carboxypeptidase activity"/>
    <property type="evidence" value="ECO:0007669"/>
    <property type="project" value="UniProtKB-KW"/>
</dbReference>
<dbReference type="Pfam" id="PF13715">
    <property type="entry name" value="CarbopepD_reg_2"/>
    <property type="match status" value="1"/>
</dbReference>
<protein>
    <submittedName>
        <fullName evidence="1">Carboxypeptidase-like regulatory domain-containing protein</fullName>
    </submittedName>
</protein>
<dbReference type="EMBL" id="CP040749">
    <property type="protein sequence ID" value="QCX40288.1"/>
    <property type="molecule type" value="Genomic_DNA"/>
</dbReference>
<dbReference type="AlphaFoldDB" id="A0A5B7TVL2"/>